<keyword evidence="8" id="KW-1185">Reference proteome</keyword>
<feature type="region of interest" description="Disordered" evidence="2">
    <location>
        <begin position="309"/>
        <end position="330"/>
    </location>
</feature>
<feature type="domain" description="Teneurin-like YD-shell" evidence="5">
    <location>
        <begin position="599"/>
        <end position="760"/>
    </location>
</feature>
<keyword evidence="3" id="KW-0472">Membrane</keyword>
<dbReference type="Gene3D" id="2.60.200.60">
    <property type="match status" value="1"/>
</dbReference>
<accession>A0AA41WRM6</accession>
<protein>
    <submittedName>
        <fullName evidence="7">DUF6531 domain-containing protein</fullName>
    </submittedName>
</protein>
<feature type="region of interest" description="Disordered" evidence="2">
    <location>
        <begin position="1375"/>
        <end position="1411"/>
    </location>
</feature>
<dbReference type="InterPro" id="IPR031325">
    <property type="entry name" value="RHS_repeat"/>
</dbReference>
<dbReference type="Pfam" id="PF25799">
    <property type="entry name" value="prePAAR_I"/>
    <property type="match status" value="1"/>
</dbReference>
<feature type="transmembrane region" description="Helical" evidence="3">
    <location>
        <begin position="167"/>
        <end position="188"/>
    </location>
</feature>
<dbReference type="Pfam" id="PF25023">
    <property type="entry name" value="TEN_YD-shell"/>
    <property type="match status" value="2"/>
</dbReference>
<dbReference type="NCBIfam" id="TIGR03696">
    <property type="entry name" value="Rhs_assc_core"/>
    <property type="match status" value="1"/>
</dbReference>
<evidence type="ECO:0000259" key="5">
    <source>
        <dbReference type="Pfam" id="PF25023"/>
    </source>
</evidence>
<feature type="domain" description="DUF6531" evidence="4">
    <location>
        <begin position="333"/>
        <end position="405"/>
    </location>
</feature>
<dbReference type="InterPro" id="IPR057925">
    <property type="entry name" value="prePAAR_DddA"/>
</dbReference>
<dbReference type="CDD" id="cd14742">
    <property type="entry name" value="PAAR_RHS"/>
    <property type="match status" value="1"/>
</dbReference>
<dbReference type="Pfam" id="PF05593">
    <property type="entry name" value="RHS_repeat"/>
    <property type="match status" value="3"/>
</dbReference>
<dbReference type="InterPro" id="IPR056823">
    <property type="entry name" value="TEN-like_YD-shell"/>
</dbReference>
<dbReference type="Proteomes" id="UP001162793">
    <property type="component" value="Unassembled WGS sequence"/>
</dbReference>
<dbReference type="EMBL" id="JAMYWC010000001">
    <property type="protein sequence ID" value="MCP1171019.1"/>
    <property type="molecule type" value="Genomic_DNA"/>
</dbReference>
<dbReference type="InterPro" id="IPR006530">
    <property type="entry name" value="YD"/>
</dbReference>
<dbReference type="CDD" id="cd14740">
    <property type="entry name" value="PAAR_4"/>
    <property type="match status" value="1"/>
</dbReference>
<name>A0AA41WRM6_9RALS</name>
<dbReference type="Pfam" id="PF05488">
    <property type="entry name" value="PAAR_motif"/>
    <property type="match status" value="1"/>
</dbReference>
<comment type="caution">
    <text evidence="7">The sequence shown here is derived from an EMBL/GenBank/DDBJ whole genome shotgun (WGS) entry which is preliminary data.</text>
</comment>
<keyword evidence="3" id="KW-0812">Transmembrane</keyword>
<feature type="domain" description="Double-stranded DNA deaminase toxin A prePAAR motif" evidence="6">
    <location>
        <begin position="129"/>
        <end position="177"/>
    </location>
</feature>
<dbReference type="Gene3D" id="2.180.10.10">
    <property type="entry name" value="RHS repeat-associated core"/>
    <property type="match status" value="2"/>
</dbReference>
<keyword evidence="1" id="KW-0677">Repeat</keyword>
<dbReference type="NCBIfam" id="TIGR01643">
    <property type="entry name" value="YD_repeat_2x"/>
    <property type="match status" value="9"/>
</dbReference>
<evidence type="ECO:0000256" key="2">
    <source>
        <dbReference type="SAM" id="MobiDB-lite"/>
    </source>
</evidence>
<evidence type="ECO:0000256" key="1">
    <source>
        <dbReference type="ARBA" id="ARBA00022737"/>
    </source>
</evidence>
<feature type="domain" description="Teneurin-like YD-shell" evidence="5">
    <location>
        <begin position="974"/>
        <end position="1320"/>
    </location>
</feature>
<reference evidence="8" key="1">
    <citation type="journal article" date="2023" name="Front. Microbiol.">
        <title>Ralstonia chuxiongensis sp. nov., Ralstonia mojiangensis sp. nov., and Ralstonia soli sp. nov., isolated from tobacco fields, are three novel species in the family Burkholderiaceae.</title>
        <authorList>
            <person name="Lu C.H."/>
            <person name="Zhang Y.Y."/>
            <person name="Jiang N."/>
            <person name="Chen W."/>
            <person name="Shao X."/>
            <person name="Zhao Z.M."/>
            <person name="Lu W.L."/>
            <person name="Hu X."/>
            <person name="Xi Y.X."/>
            <person name="Zou S.Y."/>
            <person name="Wei Q.J."/>
            <person name="Lin Z.L."/>
            <person name="Gong L."/>
            <person name="Gai X.T."/>
            <person name="Zhang L.Q."/>
            <person name="Li J.Y."/>
            <person name="Jin Y."/>
            <person name="Xia Z.Y."/>
        </authorList>
    </citation>
    <scope>NUCLEOTIDE SEQUENCE [LARGE SCALE GENOMIC DNA]</scope>
    <source>
        <strain evidence="8">21YRMH01-3</strain>
    </source>
</reference>
<evidence type="ECO:0000313" key="7">
    <source>
        <dbReference type="EMBL" id="MCP1171019.1"/>
    </source>
</evidence>
<evidence type="ECO:0000259" key="6">
    <source>
        <dbReference type="Pfam" id="PF25799"/>
    </source>
</evidence>
<evidence type="ECO:0000256" key="3">
    <source>
        <dbReference type="SAM" id="Phobius"/>
    </source>
</evidence>
<dbReference type="PANTHER" id="PTHR32305">
    <property type="match status" value="1"/>
</dbReference>
<dbReference type="InterPro" id="IPR050708">
    <property type="entry name" value="T6SS_VgrG/RHS"/>
</dbReference>
<evidence type="ECO:0000259" key="4">
    <source>
        <dbReference type="Pfam" id="PF20148"/>
    </source>
</evidence>
<dbReference type="PANTHER" id="PTHR32305:SF15">
    <property type="entry name" value="PROTEIN RHSA-RELATED"/>
    <property type="match status" value="1"/>
</dbReference>
<organism evidence="7 8">
    <name type="scientific">Ralstonia chuxiongensis</name>
    <dbReference type="NCBI Taxonomy" id="2957504"/>
    <lineage>
        <taxon>Bacteria</taxon>
        <taxon>Pseudomonadati</taxon>
        <taxon>Pseudomonadota</taxon>
        <taxon>Betaproteobacteria</taxon>
        <taxon>Burkholderiales</taxon>
        <taxon>Burkholderiaceae</taxon>
        <taxon>Ralstonia</taxon>
    </lineage>
</organism>
<proteinExistence type="predicted"/>
<dbReference type="Pfam" id="PF20148">
    <property type="entry name" value="DUF6531"/>
    <property type="match status" value="1"/>
</dbReference>
<feature type="compositionally biased region" description="Basic and acidic residues" evidence="2">
    <location>
        <begin position="316"/>
        <end position="327"/>
    </location>
</feature>
<feature type="transmembrane region" description="Helical" evidence="3">
    <location>
        <begin position="140"/>
        <end position="160"/>
    </location>
</feature>
<gene>
    <name evidence="7" type="ORF">NKG59_01550</name>
</gene>
<sequence length="1524" mass="166237">MADQDPSTPTSPTGPSGTAEERLAALQNLEDGEAKKQSQMKWVDGANYGMLGADVGYGAYAAGTAATAAGATGAAAAGAAALAAVPAVVALGGAWVLGKIGVTGAMAEGAEWLGDKLGLTIGRGDPHPACVGDDIAHSSGFWGMVAGLAIGVAIGAMVAATVATGGLAGAVLVGACMAGGLSIGSALASASQSMGSNCGKIATGSGNVTFEGKAAARVTDIIACDKHPGPEPLVEGSLTITVNQLPIVRIGHSSHCSGKVNSGRKSILIDKTTGQFGPKNPELTAGEEFFAGLVGGLLGAKLGGMIGGRAPGEPNKSAERDGVKDETATNCKDPIDVATGEMVEIRTDVSIPGVLPLVLTRRYRTRSDDEGLLGPKWSTNWSQRLRLDEGRLVRFFDGGGLTITFEAPDADLNGINLRESRYRLEGTRTAPRVLDDETRHILWFAPLVDGAVSRIERIEDWSGNAIAFEYDSHGRLTGLRHTTGYALVLTYPGALRTVSSITLLEESGETRRLADYVYEGGMLAQVSSFQHGQFYYSYDAHGWMTSWRDADQTEVRYAYDGFGRVVETGTREGYHTGRFVYEDGLTRVLDVDGEWLYAHNAEGLVTREVNPLGHVIQREWQLGRLVSQTDPLGRRTDFGYDAQGRLASMGDPTGGATLFKYDAQRRLAAVVQPNGDRVAMEYDDKHRLIARTEPDGQVKRYRYGERGELLRAVEAEQETRFDYDAQLRLISTRFPNGAKHGSRFDVLGRLLEEVDAKGNVTRHDYAAGLDNPRGGRAQTTLPDGSTHRTAYNAEGLAVASTDPLGRITRHTYGPFDLLTSTIDAAGHITRFEYDHATRPARIVNARGEVWEFRYDAAGRLVTEIDWGGRVSHYERDVAGRVVKKTWPDGGVWLYRYDAGDHPVAIDAGDVKLVYRYDAAGRMTAAAVQGESTHIIRFRYDGKGRLIEEDQHGQRVEHAYDARGRRDARKTAHRETRYEYDALGALTQVGGMRIQRDLLGNETGRQAGEFVLQRQYDAVGRLQRQTVGPRTAFDALPVNPVEALQQLTRQHFRYDAAGQLAQIDTDADSFAYAHDVRGQVTSVDSVRQPAEHYAYDVSGNIAAHGRPGPVDRHDYLAGGLPVQAGHVHYRYDARGRVIEKTIEEPGAQPRTWRYTWDGLNRLVGLHTPANETWAYRYDAFGRRVEKRHVGTGSAVRFLWDGYTLAEQWECGRDGRMGAATTWHFEPESFAPLAQERGDQMYAIFCAPTGLPLEIYRDSGEKVWSARYNLWGKRISEEAHAAEPAPDTSLRFAGQWADEESGLHYNLNRYYDPDSGCYLSIDPIAIRGGHRTQGYVQNPLRQVDPLGLAVCPERYDRYKQLRAEGYSAADAAKLSKTAEDGTLPEVPGTRESAGGNTTGGRKYGPKEGESEPDWGGLVRGYEGDPPADMVNPHGHHAVFKKGRGVKMREYLDESKDVLENYDIDWYRGQENLGWAPNKNHSTAAAKAVRDALVEAHQTVGTREAVVDALAKLKEHFRNDTIGTLFD</sequence>
<dbReference type="InterPro" id="IPR022385">
    <property type="entry name" value="Rhs_assc_core"/>
</dbReference>
<dbReference type="InterPro" id="IPR008727">
    <property type="entry name" value="PAAR_motif"/>
</dbReference>
<evidence type="ECO:0000313" key="8">
    <source>
        <dbReference type="Proteomes" id="UP001162793"/>
    </source>
</evidence>
<dbReference type="RefSeq" id="WP_253534616.1">
    <property type="nucleotide sequence ID" value="NZ_JAMYWC010000001.1"/>
</dbReference>
<dbReference type="InterPro" id="IPR045351">
    <property type="entry name" value="DUF6531"/>
</dbReference>
<keyword evidence="3" id="KW-1133">Transmembrane helix</keyword>